<dbReference type="EMBL" id="JBHTBQ010000044">
    <property type="protein sequence ID" value="MFC7422087.1"/>
    <property type="molecule type" value="Genomic_DNA"/>
</dbReference>
<dbReference type="Proteomes" id="UP001596473">
    <property type="component" value="Unassembled WGS sequence"/>
</dbReference>
<reference evidence="2" key="1">
    <citation type="journal article" date="2019" name="Int. J. Syst. Evol. Microbiol.">
        <title>The Global Catalogue of Microorganisms (GCM) 10K type strain sequencing project: providing services to taxonomists for standard genome sequencing and annotation.</title>
        <authorList>
            <consortium name="The Broad Institute Genomics Platform"/>
            <consortium name="The Broad Institute Genome Sequencing Center for Infectious Disease"/>
            <person name="Wu L."/>
            <person name="Ma J."/>
        </authorList>
    </citation>
    <scope>NUCLEOTIDE SEQUENCE [LARGE SCALE GENOMIC DNA]</scope>
    <source>
        <strain evidence="2">CCUG 62945</strain>
    </source>
</reference>
<protein>
    <submittedName>
        <fullName evidence="1">Uncharacterized protein</fullName>
    </submittedName>
</protein>
<organism evidence="1 2">
    <name type="scientific">Iodobacter arcticus</name>
    <dbReference type="NCBI Taxonomy" id="590593"/>
    <lineage>
        <taxon>Bacteria</taxon>
        <taxon>Pseudomonadati</taxon>
        <taxon>Pseudomonadota</taxon>
        <taxon>Betaproteobacteria</taxon>
        <taxon>Neisseriales</taxon>
        <taxon>Chitinibacteraceae</taxon>
        <taxon>Iodobacter</taxon>
    </lineage>
</organism>
<keyword evidence="2" id="KW-1185">Reference proteome</keyword>
<sequence>MTDFDDDLNEGMAHLFNMARKSKCDGMTVTISLTPQTKAAEFDIKPPIKDHDSAGYGATRGEETGTPLGEISLCDLKQNVIWFDGLPCKLSDQETNLIQTMQMAPHHALNKDQLKRAVGSHSHYFKPCTVFKHHPQIYDRLFYYNTDLQLYERRNTEDWQ</sequence>
<name>A0ABW2R2E5_9NEIS</name>
<gene>
    <name evidence="1" type="ORF">ACFQNF_19695</name>
</gene>
<comment type="caution">
    <text evidence="1">The sequence shown here is derived from an EMBL/GenBank/DDBJ whole genome shotgun (WGS) entry which is preliminary data.</text>
</comment>
<proteinExistence type="predicted"/>
<evidence type="ECO:0000313" key="1">
    <source>
        <dbReference type="EMBL" id="MFC7422087.1"/>
    </source>
</evidence>
<dbReference type="RefSeq" id="WP_380189891.1">
    <property type="nucleotide sequence ID" value="NZ_JBHTBQ010000044.1"/>
</dbReference>
<evidence type="ECO:0000313" key="2">
    <source>
        <dbReference type="Proteomes" id="UP001596473"/>
    </source>
</evidence>
<accession>A0ABW2R2E5</accession>